<protein>
    <submittedName>
        <fullName evidence="1">Uncharacterized protein</fullName>
    </submittedName>
</protein>
<evidence type="ECO:0000313" key="2">
    <source>
        <dbReference type="Proteomes" id="UP000351155"/>
    </source>
</evidence>
<accession>A0A484XPQ5</accession>
<sequence length="79" mass="8781">MIKFAYVLRAYPMHGGDYPSLEAPPAAMQQNGFKPTFKAPDGTLSPGDKVEYKYLNYIFNDLYAKAADMDSRLAALEGK</sequence>
<name>A0A484XPQ5_9ENTR</name>
<reference evidence="1 2" key="1">
    <citation type="submission" date="2019-03" db="EMBL/GenBank/DDBJ databases">
        <authorList>
            <consortium name="Pathogen Informatics"/>
        </authorList>
    </citation>
    <scope>NUCLEOTIDE SEQUENCE [LARGE SCALE GENOMIC DNA]</scope>
    <source>
        <strain evidence="1 2">NCTC12126</strain>
    </source>
</reference>
<dbReference type="AlphaFoldDB" id="A0A484XPQ5"/>
<gene>
    <name evidence="1" type="ORF">NCTC12126_02376</name>
</gene>
<proteinExistence type="predicted"/>
<evidence type="ECO:0000313" key="1">
    <source>
        <dbReference type="EMBL" id="VFS25951.1"/>
    </source>
</evidence>
<organism evidence="1 2">
    <name type="scientific">Enterobacter cancerogenus</name>
    <dbReference type="NCBI Taxonomy" id="69218"/>
    <lineage>
        <taxon>Bacteria</taxon>
        <taxon>Pseudomonadati</taxon>
        <taxon>Pseudomonadota</taxon>
        <taxon>Gammaproteobacteria</taxon>
        <taxon>Enterobacterales</taxon>
        <taxon>Enterobacteriaceae</taxon>
        <taxon>Enterobacter</taxon>
        <taxon>Enterobacter cloacae complex</taxon>
    </lineage>
</organism>
<dbReference type="EMBL" id="CAADIW010000021">
    <property type="protein sequence ID" value="VFS25951.1"/>
    <property type="molecule type" value="Genomic_DNA"/>
</dbReference>
<dbReference type="Proteomes" id="UP000351155">
    <property type="component" value="Unassembled WGS sequence"/>
</dbReference>